<evidence type="ECO:0000256" key="1">
    <source>
        <dbReference type="SAM" id="MobiDB-lite"/>
    </source>
</evidence>
<accession>A0AAD7GF18</accession>
<feature type="region of interest" description="Disordered" evidence="1">
    <location>
        <begin position="1"/>
        <end position="46"/>
    </location>
</feature>
<feature type="compositionally biased region" description="Basic residues" evidence="1">
    <location>
        <begin position="36"/>
        <end position="46"/>
    </location>
</feature>
<protein>
    <submittedName>
        <fullName evidence="2">Uncharacterized protein</fullName>
    </submittedName>
</protein>
<feature type="region of interest" description="Disordered" evidence="1">
    <location>
        <begin position="259"/>
        <end position="289"/>
    </location>
</feature>
<comment type="caution">
    <text evidence="2">The sequence shown here is derived from an EMBL/GenBank/DDBJ whole genome shotgun (WGS) entry which is preliminary data.</text>
</comment>
<dbReference type="AlphaFoldDB" id="A0AAD7GF18"/>
<organism evidence="2 3">
    <name type="scientific">Mycena rosella</name>
    <name type="common">Pink bonnet</name>
    <name type="synonym">Agaricus rosellus</name>
    <dbReference type="NCBI Taxonomy" id="1033263"/>
    <lineage>
        <taxon>Eukaryota</taxon>
        <taxon>Fungi</taxon>
        <taxon>Dikarya</taxon>
        <taxon>Basidiomycota</taxon>
        <taxon>Agaricomycotina</taxon>
        <taxon>Agaricomycetes</taxon>
        <taxon>Agaricomycetidae</taxon>
        <taxon>Agaricales</taxon>
        <taxon>Marasmiineae</taxon>
        <taxon>Mycenaceae</taxon>
        <taxon>Mycena</taxon>
    </lineage>
</organism>
<proteinExistence type="predicted"/>
<name>A0AAD7GF18_MYCRO</name>
<feature type="compositionally biased region" description="Basic and acidic residues" evidence="1">
    <location>
        <begin position="259"/>
        <end position="273"/>
    </location>
</feature>
<dbReference type="Proteomes" id="UP001221757">
    <property type="component" value="Unassembled WGS sequence"/>
</dbReference>
<sequence>MARTSVPAAHAERNLGQPVQLSRRREGDSAATKASKALKKSERKAKHKQLEDELDNWFGHRDSEIMRVALALSMKPLAVRKLFCNTSRLKTRRAPSLRNAIIHDRALTAKRGGMLLDLFERTGTRGFCVVSRGHADEPGLPAMVDSDDSIFEQFSCTQDNASKQKNDLTSVRKQIVEINTEGLRHAGTDKKATMLYDHYDYEVRELKRAEIVGWPKDIVFQCPSKMSADEARTIRDAFKTGAIFWRRISNADHAALVEARKRSGEPAKKRERSEEDEDKEEDEEDEEQGVLAAARTMHAAAAPLPTAATEPTPIALHLADTSGNMLNAASLASATAASFSSGPSEAAPIAFRLSDMSGDAQNSTAAGPTFDFGDLDFDLMAPIIYSTMPTMDMGEFGDTFGDTAGFTAAPTSGCTIVPPFSNAIAPTPNFPFVAPFSSATATAPASFTTATVTSSTFVPPFGNATTASVNPPAATVGSTSVFALQTNT</sequence>
<feature type="non-terminal residue" evidence="2">
    <location>
        <position position="1"/>
    </location>
</feature>
<evidence type="ECO:0000313" key="3">
    <source>
        <dbReference type="Proteomes" id="UP001221757"/>
    </source>
</evidence>
<dbReference type="EMBL" id="JARKIE010000100">
    <property type="protein sequence ID" value="KAJ7685968.1"/>
    <property type="molecule type" value="Genomic_DNA"/>
</dbReference>
<feature type="compositionally biased region" description="Acidic residues" evidence="1">
    <location>
        <begin position="274"/>
        <end position="288"/>
    </location>
</feature>
<evidence type="ECO:0000313" key="2">
    <source>
        <dbReference type="EMBL" id="KAJ7685968.1"/>
    </source>
</evidence>
<reference evidence="2" key="1">
    <citation type="submission" date="2023-03" db="EMBL/GenBank/DDBJ databases">
        <title>Massive genome expansion in bonnet fungi (Mycena s.s.) driven by repeated elements and novel gene families across ecological guilds.</title>
        <authorList>
            <consortium name="Lawrence Berkeley National Laboratory"/>
            <person name="Harder C.B."/>
            <person name="Miyauchi S."/>
            <person name="Viragh M."/>
            <person name="Kuo A."/>
            <person name="Thoen E."/>
            <person name="Andreopoulos B."/>
            <person name="Lu D."/>
            <person name="Skrede I."/>
            <person name="Drula E."/>
            <person name="Henrissat B."/>
            <person name="Morin E."/>
            <person name="Kohler A."/>
            <person name="Barry K."/>
            <person name="LaButti K."/>
            <person name="Morin E."/>
            <person name="Salamov A."/>
            <person name="Lipzen A."/>
            <person name="Mereny Z."/>
            <person name="Hegedus B."/>
            <person name="Baldrian P."/>
            <person name="Stursova M."/>
            <person name="Weitz H."/>
            <person name="Taylor A."/>
            <person name="Grigoriev I.V."/>
            <person name="Nagy L.G."/>
            <person name="Martin F."/>
            <person name="Kauserud H."/>
        </authorList>
    </citation>
    <scope>NUCLEOTIDE SEQUENCE</scope>
    <source>
        <strain evidence="2">CBHHK067</strain>
    </source>
</reference>
<gene>
    <name evidence="2" type="ORF">B0H17DRAFT_1204518</name>
</gene>
<keyword evidence="3" id="KW-1185">Reference proteome</keyword>